<dbReference type="PANTHER" id="PTHR42932:SF1">
    <property type="entry name" value="GENERAL STRESS PROTEIN 20U"/>
    <property type="match status" value="1"/>
</dbReference>
<evidence type="ECO:0000313" key="5">
    <source>
        <dbReference type="Proteomes" id="UP000037558"/>
    </source>
</evidence>
<dbReference type="InterPro" id="IPR023188">
    <property type="entry name" value="DPS_DNA-bd_CS"/>
</dbReference>
<dbReference type="Gene3D" id="1.20.1260.10">
    <property type="match status" value="1"/>
</dbReference>
<dbReference type="CDD" id="cd01043">
    <property type="entry name" value="DPS"/>
    <property type="match status" value="1"/>
</dbReference>
<dbReference type="Proteomes" id="UP000037558">
    <property type="component" value="Unassembled WGS sequence"/>
</dbReference>
<evidence type="ECO:0000313" key="4">
    <source>
        <dbReference type="EMBL" id="KOO43439.1"/>
    </source>
</evidence>
<dbReference type="InterPro" id="IPR008331">
    <property type="entry name" value="Ferritin_DPS_dom"/>
</dbReference>
<dbReference type="GO" id="GO:0016722">
    <property type="term" value="F:oxidoreductase activity, acting on metal ions"/>
    <property type="evidence" value="ECO:0007669"/>
    <property type="project" value="InterPro"/>
</dbReference>
<dbReference type="PANTHER" id="PTHR42932">
    <property type="entry name" value="GENERAL STRESS PROTEIN 20U"/>
    <property type="match status" value="1"/>
</dbReference>
<dbReference type="PROSITE" id="PS00819">
    <property type="entry name" value="DPS_2"/>
    <property type="match status" value="1"/>
</dbReference>
<evidence type="ECO:0000259" key="3">
    <source>
        <dbReference type="Pfam" id="PF00210"/>
    </source>
</evidence>
<dbReference type="SUPFAM" id="SSF47240">
    <property type="entry name" value="Ferritin-like"/>
    <property type="match status" value="1"/>
</dbReference>
<reference evidence="5" key="1">
    <citation type="submission" date="2015-08" db="EMBL/GenBank/DDBJ databases">
        <title>Fjat-14210 dsm16467.</title>
        <authorList>
            <person name="Liu B."/>
            <person name="Wang J."/>
            <person name="Zhu Y."/>
            <person name="Liu G."/>
            <person name="Chen Q."/>
            <person name="Chen Z."/>
            <person name="Lan J."/>
            <person name="Che J."/>
            <person name="Ge C."/>
            <person name="Shi H."/>
            <person name="Pan Z."/>
            <person name="Liu X."/>
        </authorList>
    </citation>
    <scope>NUCLEOTIDE SEQUENCE [LARGE SCALE GENOMIC DNA]</scope>
    <source>
        <strain evidence="5">DSM 16467</strain>
    </source>
</reference>
<dbReference type="Pfam" id="PF00210">
    <property type="entry name" value="Ferritin"/>
    <property type="match status" value="1"/>
</dbReference>
<proteinExistence type="inferred from homology"/>
<evidence type="ECO:0000256" key="1">
    <source>
        <dbReference type="ARBA" id="ARBA00009497"/>
    </source>
</evidence>
<gene>
    <name evidence="4" type="ORF">AMD01_15515</name>
</gene>
<dbReference type="OrthoDB" id="9797023at2"/>
<comment type="caution">
    <text evidence="4">The sequence shown here is derived from an EMBL/GenBank/DDBJ whole genome shotgun (WGS) entry which is preliminary data.</text>
</comment>
<name>A0A0M0KX93_9BACI</name>
<dbReference type="AlphaFoldDB" id="A0A0M0KX93"/>
<dbReference type="PIRSF" id="PIRSF005900">
    <property type="entry name" value="Dps"/>
    <property type="match status" value="1"/>
</dbReference>
<organism evidence="4 5">
    <name type="scientific">Priestia koreensis</name>
    <dbReference type="NCBI Taxonomy" id="284581"/>
    <lineage>
        <taxon>Bacteria</taxon>
        <taxon>Bacillati</taxon>
        <taxon>Bacillota</taxon>
        <taxon>Bacilli</taxon>
        <taxon>Bacillales</taxon>
        <taxon>Bacillaceae</taxon>
        <taxon>Priestia</taxon>
    </lineage>
</organism>
<dbReference type="STRING" id="284581.AMD01_15515"/>
<dbReference type="InterPro" id="IPR002177">
    <property type="entry name" value="DPS_DNA-bd"/>
</dbReference>
<dbReference type="PROSITE" id="PS00818">
    <property type="entry name" value="DPS_1"/>
    <property type="match status" value="1"/>
</dbReference>
<keyword evidence="5" id="KW-1185">Reference proteome</keyword>
<dbReference type="RefSeq" id="WP_053402348.1">
    <property type="nucleotide sequence ID" value="NZ_JAUKEN010000001.1"/>
</dbReference>
<dbReference type="InterPro" id="IPR009078">
    <property type="entry name" value="Ferritin-like_SF"/>
</dbReference>
<feature type="domain" description="Ferritin/DPS" evidence="3">
    <location>
        <begin position="6"/>
        <end position="143"/>
    </location>
</feature>
<comment type="similarity">
    <text evidence="1 2">Belongs to the Dps family.</text>
</comment>
<dbReference type="PATRIC" id="fig|284581.3.peg.1103"/>
<protein>
    <submittedName>
        <fullName evidence="4">General stress protein</fullName>
    </submittedName>
</protein>
<evidence type="ECO:0000256" key="2">
    <source>
        <dbReference type="RuleBase" id="RU003875"/>
    </source>
</evidence>
<dbReference type="GO" id="GO:0008199">
    <property type="term" value="F:ferric iron binding"/>
    <property type="evidence" value="ECO:0007669"/>
    <property type="project" value="InterPro"/>
</dbReference>
<dbReference type="InterPro" id="IPR012347">
    <property type="entry name" value="Ferritin-like"/>
</dbReference>
<dbReference type="EMBL" id="LILC01000021">
    <property type="protein sequence ID" value="KOO43439.1"/>
    <property type="molecule type" value="Genomic_DNA"/>
</dbReference>
<accession>A0A0M0KX93</accession>
<dbReference type="PRINTS" id="PR01346">
    <property type="entry name" value="HELNAPAPROT"/>
</dbReference>
<sequence length="144" mass="16536">MSTQHLLNQQIANWSLLNTKLHRFHWYVKGPHFFTLHEKFEAFYNEAGTIIDDLAERLLSIGGQPIATMKEHLEQATLSETNHEQTAEDMVRTLVNDYSLIIEEAKQLIEVAGNENDEATADFFVGMVKDLQQRTWMLNAFLGA</sequence>